<evidence type="ECO:0000313" key="2">
    <source>
        <dbReference type="EMBL" id="NMP22894.1"/>
    </source>
</evidence>
<dbReference type="PANTHER" id="PTHR33498">
    <property type="entry name" value="TRANSPOSASE FOR INSERTION SEQUENCE ELEMENT IS1557"/>
    <property type="match status" value="1"/>
</dbReference>
<dbReference type="NCBIfam" id="NF033550">
    <property type="entry name" value="transpos_ISL3"/>
    <property type="match status" value="1"/>
</dbReference>
<comment type="caution">
    <text evidence="2">The sequence shown here is derived from an EMBL/GenBank/DDBJ whole genome shotgun (WGS) entry which is preliminary data.</text>
</comment>
<gene>
    <name evidence="2" type="ORF">HIJ39_11095</name>
</gene>
<dbReference type="InterPro" id="IPR002560">
    <property type="entry name" value="Transposase_DDE"/>
</dbReference>
<feature type="domain" description="Transposase IS204/IS1001/IS1096/IS1165 DDE" evidence="1">
    <location>
        <begin position="153"/>
        <end position="386"/>
    </location>
</feature>
<sequence length="402" mass="46379">MNQPILNLLELQGVDVIDIDDAPNGGKIVEIVCHRPEPCPCGHGAWHRHGRLAPRQVSHQWVGVRWVHLRWTPQRWRCTACRRTVVDRPGQLRPWQRLTPVAQAAALLALQRGSFRGTAAMLGVGPGVLRRLVDRVVPLETPNWWDVPGDIVLSVDEHSFRGTDLCITLAMQAPVRRLITILTDDRIHTWDAWWQTVPASARERVRVGTCDLKAGYRKAFERWGSDQLRVVVDPFHVVHDANRRLDDIRRLEQQETGHAIPRWPLVKAQERLTPRQAAALTRIRQQFPALGALHALKESLRDFWAQPTRANAEQHLSRWLINADACDHAEGRVWANLIRRWKPTLLAHWDQPERWTNGYLEGLHTKMKQLKRVSYGFRNRDRYRRKMLLGFLPSSGIPQLLT</sequence>
<evidence type="ECO:0000313" key="3">
    <source>
        <dbReference type="Proteomes" id="UP000533476"/>
    </source>
</evidence>
<reference evidence="2 3" key="1">
    <citation type="submission" date="2020-04" db="EMBL/GenBank/DDBJ databases">
        <authorList>
            <person name="Zhang R."/>
            <person name="Schippers A."/>
        </authorList>
    </citation>
    <scope>NUCLEOTIDE SEQUENCE [LARGE SCALE GENOMIC DNA]</scope>
    <source>
        <strain evidence="2 3">DSM 109850</strain>
    </source>
</reference>
<proteinExistence type="predicted"/>
<keyword evidence="3" id="KW-1185">Reference proteome</keyword>
<protein>
    <submittedName>
        <fullName evidence="2">ISL3 family transposase</fullName>
    </submittedName>
</protein>
<dbReference type="RefSeq" id="WP_169099653.1">
    <property type="nucleotide sequence ID" value="NZ_JABBVZ010000034.1"/>
</dbReference>
<organism evidence="2 3">
    <name type="scientific">Sulfobacillus harzensis</name>
    <dbReference type="NCBI Taxonomy" id="2729629"/>
    <lineage>
        <taxon>Bacteria</taxon>
        <taxon>Bacillati</taxon>
        <taxon>Bacillota</taxon>
        <taxon>Clostridia</taxon>
        <taxon>Eubacteriales</taxon>
        <taxon>Clostridiales Family XVII. Incertae Sedis</taxon>
        <taxon>Sulfobacillus</taxon>
    </lineage>
</organism>
<dbReference type="Proteomes" id="UP000533476">
    <property type="component" value="Unassembled WGS sequence"/>
</dbReference>
<dbReference type="Pfam" id="PF01610">
    <property type="entry name" value="DDE_Tnp_ISL3"/>
    <property type="match status" value="1"/>
</dbReference>
<dbReference type="InterPro" id="IPR047951">
    <property type="entry name" value="Transpos_ISL3"/>
</dbReference>
<name>A0A7Y0Q461_9FIRM</name>
<dbReference type="EMBL" id="JABBVZ010000034">
    <property type="protein sequence ID" value="NMP22894.1"/>
    <property type="molecule type" value="Genomic_DNA"/>
</dbReference>
<dbReference type="AlphaFoldDB" id="A0A7Y0Q461"/>
<accession>A0A7Y0Q461</accession>
<evidence type="ECO:0000259" key="1">
    <source>
        <dbReference type="Pfam" id="PF01610"/>
    </source>
</evidence>
<dbReference type="PANTHER" id="PTHR33498:SF1">
    <property type="entry name" value="TRANSPOSASE FOR INSERTION SEQUENCE ELEMENT IS1557"/>
    <property type="match status" value="1"/>
</dbReference>